<keyword evidence="1" id="KW-1133">Transmembrane helix</keyword>
<keyword evidence="1" id="KW-0812">Transmembrane</keyword>
<evidence type="ECO:0000256" key="1">
    <source>
        <dbReference type="SAM" id="Phobius"/>
    </source>
</evidence>
<protein>
    <submittedName>
        <fullName evidence="2">Putative secreted protein</fullName>
    </submittedName>
</protein>
<reference evidence="2" key="1">
    <citation type="submission" date="2020-03" db="EMBL/GenBank/DDBJ databases">
        <title>A transcriptome and proteome of the tick Rhipicephalus microplus shaped by the genetic composition of its hosts and developmental stage.</title>
        <authorList>
            <person name="Garcia G.R."/>
            <person name="Ribeiro J.M.C."/>
            <person name="Maruyama S.R."/>
            <person name="Gardinasse L.G."/>
            <person name="Nelson K."/>
            <person name="Ferreira B.R."/>
            <person name="Andrade T.G."/>
            <person name="Santos I.K.F.M."/>
        </authorList>
    </citation>
    <scope>NUCLEOTIDE SEQUENCE</scope>
    <source>
        <strain evidence="2">NSGR</strain>
        <tissue evidence="2">Salivary glands</tissue>
    </source>
</reference>
<dbReference type="EMBL" id="GIKN01002386">
    <property type="protein sequence ID" value="NIE44659.1"/>
    <property type="molecule type" value="Transcribed_RNA"/>
</dbReference>
<proteinExistence type="predicted"/>
<name>A0A6G5A1K1_RHIMP</name>
<sequence length="127" mass="15107">MHINWHIYIDLAYQFWVLLFFLLYFLQLCAKSLLQHFFSLWGQVVLSPAEVELHSCLSSAVRRWCVISTRMTAMEQRMESYFEPVARCAVMVVNQGCTLHNRRYICLRAQRCLFVVLYFLHVLVSHT</sequence>
<keyword evidence="1" id="KW-0472">Membrane</keyword>
<evidence type="ECO:0000313" key="2">
    <source>
        <dbReference type="EMBL" id="NIE44659.1"/>
    </source>
</evidence>
<accession>A0A6G5A1K1</accession>
<dbReference type="AlphaFoldDB" id="A0A6G5A1K1"/>
<organism evidence="2">
    <name type="scientific">Rhipicephalus microplus</name>
    <name type="common">Cattle tick</name>
    <name type="synonym">Boophilus microplus</name>
    <dbReference type="NCBI Taxonomy" id="6941"/>
    <lineage>
        <taxon>Eukaryota</taxon>
        <taxon>Metazoa</taxon>
        <taxon>Ecdysozoa</taxon>
        <taxon>Arthropoda</taxon>
        <taxon>Chelicerata</taxon>
        <taxon>Arachnida</taxon>
        <taxon>Acari</taxon>
        <taxon>Parasitiformes</taxon>
        <taxon>Ixodida</taxon>
        <taxon>Ixodoidea</taxon>
        <taxon>Ixodidae</taxon>
        <taxon>Rhipicephalinae</taxon>
        <taxon>Rhipicephalus</taxon>
        <taxon>Boophilus</taxon>
    </lineage>
</organism>
<feature type="transmembrane region" description="Helical" evidence="1">
    <location>
        <begin position="6"/>
        <end position="26"/>
    </location>
</feature>